<name>A0A8B8L7Z5_ABRPR</name>
<proteinExistence type="predicted"/>
<dbReference type="CDD" id="cd12680">
    <property type="entry name" value="RRM_THOC4"/>
    <property type="match status" value="1"/>
</dbReference>
<protein>
    <submittedName>
        <fullName evidence="6">THO complex subunit 4B-like</fullName>
    </submittedName>
</protein>
<dbReference type="Proteomes" id="UP000694853">
    <property type="component" value="Unplaced"/>
</dbReference>
<dbReference type="KEGG" id="aprc:113862588"/>
<dbReference type="OrthoDB" id="1049195at2759"/>
<accession>A0A8B8L7Z5</accession>
<dbReference type="InterPro" id="IPR035979">
    <property type="entry name" value="RBD_domain_sf"/>
</dbReference>
<dbReference type="Pfam" id="PF00076">
    <property type="entry name" value="RRM_1"/>
    <property type="match status" value="1"/>
</dbReference>
<dbReference type="Gene3D" id="3.30.70.330">
    <property type="match status" value="1"/>
</dbReference>
<reference evidence="5" key="1">
    <citation type="journal article" date="2019" name="Toxins">
        <title>Detection of Abrin-Like and Prepropulchellin-Like Toxin Genes and Transcripts Using Whole Genome Sequencing and Full-Length Transcript Sequencing of Abrus precatorius.</title>
        <authorList>
            <person name="Hovde B.T."/>
            <person name="Daligault H.E."/>
            <person name="Hanschen E.R."/>
            <person name="Kunde Y.A."/>
            <person name="Johnson M.B."/>
            <person name="Starkenburg S.R."/>
            <person name="Johnson S.L."/>
        </authorList>
    </citation>
    <scope>NUCLEOTIDE SEQUENCE [LARGE SCALE GENOMIC DNA]</scope>
</reference>
<evidence type="ECO:0000256" key="2">
    <source>
        <dbReference type="PROSITE-ProRule" id="PRU00176"/>
    </source>
</evidence>
<dbReference type="GeneID" id="113862588"/>
<evidence type="ECO:0000256" key="1">
    <source>
        <dbReference type="ARBA" id="ARBA00022884"/>
    </source>
</evidence>
<dbReference type="AlphaFoldDB" id="A0A8B8L7Z5"/>
<dbReference type="InterPro" id="IPR000504">
    <property type="entry name" value="RRM_dom"/>
</dbReference>
<evidence type="ECO:0000259" key="4">
    <source>
        <dbReference type="PROSITE" id="PS50102"/>
    </source>
</evidence>
<feature type="region of interest" description="Disordered" evidence="3">
    <location>
        <begin position="22"/>
        <end position="42"/>
    </location>
</feature>
<feature type="domain" description="RRM" evidence="4">
    <location>
        <begin position="77"/>
        <end position="154"/>
    </location>
</feature>
<keyword evidence="5" id="KW-1185">Reference proteome</keyword>
<dbReference type="SUPFAM" id="SSF54928">
    <property type="entry name" value="RNA-binding domain, RBD"/>
    <property type="match status" value="1"/>
</dbReference>
<reference evidence="6" key="2">
    <citation type="submission" date="2025-08" db="UniProtKB">
        <authorList>
            <consortium name="RefSeq"/>
        </authorList>
    </citation>
    <scope>IDENTIFICATION</scope>
    <source>
        <tissue evidence="6">Young leaves</tissue>
    </source>
</reference>
<evidence type="ECO:0000313" key="6">
    <source>
        <dbReference type="RefSeq" id="XP_027351468.1"/>
    </source>
</evidence>
<evidence type="ECO:0000256" key="3">
    <source>
        <dbReference type="SAM" id="MobiDB-lite"/>
    </source>
</evidence>
<dbReference type="GO" id="GO:0003729">
    <property type="term" value="F:mRNA binding"/>
    <property type="evidence" value="ECO:0007669"/>
    <property type="project" value="TreeGrafter"/>
</dbReference>
<dbReference type="PROSITE" id="PS50102">
    <property type="entry name" value="RRM"/>
    <property type="match status" value="1"/>
</dbReference>
<dbReference type="PANTHER" id="PTHR19965">
    <property type="entry name" value="RNA AND EXPORT FACTOR BINDING PROTEIN"/>
    <property type="match status" value="1"/>
</dbReference>
<dbReference type="InterPro" id="IPR012677">
    <property type="entry name" value="Nucleotide-bd_a/b_plait_sf"/>
</dbReference>
<dbReference type="GO" id="GO:0006406">
    <property type="term" value="P:mRNA export from nucleus"/>
    <property type="evidence" value="ECO:0007669"/>
    <property type="project" value="TreeGrafter"/>
</dbReference>
<organism evidence="5 6">
    <name type="scientific">Abrus precatorius</name>
    <name type="common">Indian licorice</name>
    <name type="synonym">Glycine abrus</name>
    <dbReference type="NCBI Taxonomy" id="3816"/>
    <lineage>
        <taxon>Eukaryota</taxon>
        <taxon>Viridiplantae</taxon>
        <taxon>Streptophyta</taxon>
        <taxon>Embryophyta</taxon>
        <taxon>Tracheophyta</taxon>
        <taxon>Spermatophyta</taxon>
        <taxon>Magnoliopsida</taxon>
        <taxon>eudicotyledons</taxon>
        <taxon>Gunneridae</taxon>
        <taxon>Pentapetalae</taxon>
        <taxon>rosids</taxon>
        <taxon>fabids</taxon>
        <taxon>Fabales</taxon>
        <taxon>Fabaceae</taxon>
        <taxon>Papilionoideae</taxon>
        <taxon>50 kb inversion clade</taxon>
        <taxon>NPAAA clade</taxon>
        <taxon>indigoferoid/millettioid clade</taxon>
        <taxon>Abreae</taxon>
        <taxon>Abrus</taxon>
    </lineage>
</organism>
<dbReference type="InterPro" id="IPR051229">
    <property type="entry name" value="ALYREF_mRNA_export"/>
</dbReference>
<evidence type="ECO:0000313" key="5">
    <source>
        <dbReference type="Proteomes" id="UP000694853"/>
    </source>
</evidence>
<keyword evidence="1 2" id="KW-0694">RNA-binding</keyword>
<sequence>MAAGMDMSLDDLIKRSSAAVAARRRSNHSGPERRFTVHNAGRTTPYGIPQVRQVWQQSMVTGMVLGEDGATKTESGAKLYISNLDYGVSNEDIKLLFAEEGELKRYSVHYDKSGRSKGTAEVVFVRQSDALAAIRKYNNMRLDGKPLQIELVGTSLVNPTVVPLGQSSLLGKPNDDVIVSERGRVGGSRFHSGIGKGHLPRDHIEEDDTRKTSFGDLDHNLERYHRFPRGHAEVKGHTRKVSVKDLDDDLERYHLEAMQKKNGK</sequence>
<dbReference type="RefSeq" id="XP_027351468.1">
    <property type="nucleotide sequence ID" value="XM_027495667.1"/>
</dbReference>
<dbReference type="SMART" id="SM00360">
    <property type="entry name" value="RRM"/>
    <property type="match status" value="1"/>
</dbReference>
<dbReference type="PANTHER" id="PTHR19965:SF93">
    <property type="entry name" value="RNA RECOGNITION MOTIF"/>
    <property type="match status" value="1"/>
</dbReference>
<dbReference type="GO" id="GO:0005634">
    <property type="term" value="C:nucleus"/>
    <property type="evidence" value="ECO:0007669"/>
    <property type="project" value="TreeGrafter"/>
</dbReference>
<gene>
    <name evidence="6" type="primary">LOC113862588</name>
</gene>